<keyword evidence="2" id="KW-1185">Reference proteome</keyword>
<gene>
    <name evidence="1" type="ORF">L0M14_28460</name>
</gene>
<dbReference type="EMBL" id="CP090978">
    <property type="protein sequence ID" value="UJF33395.1"/>
    <property type="molecule type" value="Genomic_DNA"/>
</dbReference>
<dbReference type="Proteomes" id="UP001649230">
    <property type="component" value="Chromosome"/>
</dbReference>
<protein>
    <submittedName>
        <fullName evidence="1">Uncharacterized protein</fullName>
    </submittedName>
</protein>
<dbReference type="RefSeq" id="WP_235119757.1">
    <property type="nucleotide sequence ID" value="NZ_CP090978.1"/>
</dbReference>
<proteinExistence type="predicted"/>
<sequence length="112" mass="12445">MKWKGAERLYESLEVSLAGVILQGFFDYGKGMLDSLASDMKIVAGGSHRCGVLTIDGVDPMPTDCVNVAILYAVIIEGVIQEHMLSIFEQQKKTLKRQLQLVNIGVRGKWYL</sequence>
<name>A0ABY3SIQ0_9BACL</name>
<evidence type="ECO:0000313" key="1">
    <source>
        <dbReference type="EMBL" id="UJF33395.1"/>
    </source>
</evidence>
<reference evidence="1 2" key="1">
    <citation type="journal article" date="2024" name="Int. J. Syst. Evol. Microbiol.">
        <title>Paenibacillus hexagrammi sp. nov., a novel bacterium isolated from the gut content of Hexagrammos agrammus.</title>
        <authorList>
            <person name="Jung H.K."/>
            <person name="Kim D.G."/>
            <person name="Zin H."/>
            <person name="Park J."/>
            <person name="Jung H."/>
            <person name="Kim Y.O."/>
            <person name="Kong H.J."/>
            <person name="Kim J.W."/>
            <person name="Kim Y.S."/>
        </authorList>
    </citation>
    <scope>NUCLEOTIDE SEQUENCE [LARGE SCALE GENOMIC DNA]</scope>
    <source>
        <strain evidence="1 2">YPD9-1</strain>
    </source>
</reference>
<organism evidence="1 2">
    <name type="scientific">Paenibacillus hexagrammi</name>
    <dbReference type="NCBI Taxonomy" id="2908839"/>
    <lineage>
        <taxon>Bacteria</taxon>
        <taxon>Bacillati</taxon>
        <taxon>Bacillota</taxon>
        <taxon>Bacilli</taxon>
        <taxon>Bacillales</taxon>
        <taxon>Paenibacillaceae</taxon>
        <taxon>Paenibacillus</taxon>
    </lineage>
</organism>
<evidence type="ECO:0000313" key="2">
    <source>
        <dbReference type="Proteomes" id="UP001649230"/>
    </source>
</evidence>
<accession>A0ABY3SIQ0</accession>